<dbReference type="InterPro" id="IPR032632">
    <property type="entry name" value="Peptidase_M16_M"/>
</dbReference>
<dbReference type="Pfam" id="PF16187">
    <property type="entry name" value="Peptidase_M16_M"/>
    <property type="match status" value="1"/>
</dbReference>
<dbReference type="GO" id="GO:0046872">
    <property type="term" value="F:metal ion binding"/>
    <property type="evidence" value="ECO:0007669"/>
    <property type="project" value="UniProtKB-KW"/>
</dbReference>
<dbReference type="FunFam" id="3.30.830.10:FF:000005">
    <property type="entry name" value="nardilysin isoform X1"/>
    <property type="match status" value="1"/>
</dbReference>
<keyword evidence="6" id="KW-0862">Zinc</keyword>
<evidence type="ECO:0000256" key="4">
    <source>
        <dbReference type="ARBA" id="ARBA00022723"/>
    </source>
</evidence>
<evidence type="ECO:0000256" key="5">
    <source>
        <dbReference type="ARBA" id="ARBA00022801"/>
    </source>
</evidence>
<dbReference type="Pfam" id="PF00675">
    <property type="entry name" value="Peptidase_M16"/>
    <property type="match status" value="1"/>
</dbReference>
<organism evidence="13">
    <name type="scientific">Indivirus ILV1</name>
    <dbReference type="NCBI Taxonomy" id="1977633"/>
    <lineage>
        <taxon>Viruses</taxon>
        <taxon>Varidnaviria</taxon>
        <taxon>Bamfordvirae</taxon>
        <taxon>Nucleocytoviricota</taxon>
        <taxon>Megaviricetes</taxon>
        <taxon>Imitervirales</taxon>
        <taxon>Mimiviridae</taxon>
        <taxon>Klosneuvirinae</taxon>
        <taxon>Indivirus</taxon>
    </lineage>
</organism>
<keyword evidence="4" id="KW-0479">Metal-binding</keyword>
<name>A0A1V0SD84_9VIRU</name>
<evidence type="ECO:0000313" key="13">
    <source>
        <dbReference type="EMBL" id="ARF09651.1"/>
    </source>
</evidence>
<comment type="cofactor">
    <cofactor evidence="1">
        <name>Zn(2+)</name>
        <dbReference type="ChEBI" id="CHEBI:29105"/>
    </cofactor>
</comment>
<dbReference type="InterPro" id="IPR001431">
    <property type="entry name" value="Pept_M16_Zn_BS"/>
</dbReference>
<dbReference type="GO" id="GO:0051603">
    <property type="term" value="P:proteolysis involved in protein catabolic process"/>
    <property type="evidence" value="ECO:0007669"/>
    <property type="project" value="TreeGrafter"/>
</dbReference>
<evidence type="ECO:0000256" key="6">
    <source>
        <dbReference type="ARBA" id="ARBA00022833"/>
    </source>
</evidence>
<reference evidence="13" key="1">
    <citation type="journal article" date="2017" name="Science">
        <title>Giant viruses with an expanded complement of translation system components.</title>
        <authorList>
            <person name="Schulz F."/>
            <person name="Yutin N."/>
            <person name="Ivanova N.N."/>
            <person name="Ortega D.R."/>
            <person name="Lee T.K."/>
            <person name="Vierheilig J."/>
            <person name="Daims H."/>
            <person name="Horn M."/>
            <person name="Wagner M."/>
            <person name="Jensen G.J."/>
            <person name="Kyrpides N.C."/>
            <person name="Koonin E.V."/>
            <person name="Woyke T."/>
        </authorList>
    </citation>
    <scope>NUCLEOTIDE SEQUENCE</scope>
    <source>
        <strain evidence="13">ILV1</strain>
    </source>
</reference>
<evidence type="ECO:0000259" key="9">
    <source>
        <dbReference type="Pfam" id="PF00675"/>
    </source>
</evidence>
<dbReference type="PANTHER" id="PTHR43690:SF18">
    <property type="entry name" value="INSULIN-DEGRADING ENZYME-RELATED"/>
    <property type="match status" value="1"/>
</dbReference>
<keyword evidence="5" id="KW-0378">Hydrolase</keyword>
<dbReference type="PANTHER" id="PTHR43690">
    <property type="entry name" value="NARDILYSIN"/>
    <property type="match status" value="1"/>
</dbReference>
<feature type="domain" description="Peptidase M16 middle/third" evidence="11">
    <location>
        <begin position="357"/>
        <end position="638"/>
    </location>
</feature>
<evidence type="ECO:0000256" key="2">
    <source>
        <dbReference type="ARBA" id="ARBA00007261"/>
    </source>
</evidence>
<accession>A0A1V0SD84</accession>
<gene>
    <name evidence="13" type="ORF">Indivirus_2_30</name>
</gene>
<dbReference type="SUPFAM" id="SSF63411">
    <property type="entry name" value="LuxS/MPP-like metallohydrolase"/>
    <property type="match status" value="4"/>
</dbReference>
<dbReference type="InterPro" id="IPR011249">
    <property type="entry name" value="Metalloenz_LuxS/M16"/>
</dbReference>
<dbReference type="GO" id="GO:0043171">
    <property type="term" value="P:peptide catabolic process"/>
    <property type="evidence" value="ECO:0007669"/>
    <property type="project" value="TreeGrafter"/>
</dbReference>
<evidence type="ECO:0000259" key="12">
    <source>
        <dbReference type="Pfam" id="PF22456"/>
    </source>
</evidence>
<dbReference type="InterPro" id="IPR054734">
    <property type="entry name" value="PqqF-like_C_4"/>
</dbReference>
<evidence type="ECO:0000259" key="11">
    <source>
        <dbReference type="Pfam" id="PF16187"/>
    </source>
</evidence>
<dbReference type="Pfam" id="PF05193">
    <property type="entry name" value="Peptidase_M16_C"/>
    <property type="match status" value="1"/>
</dbReference>
<sequence length="901" mass="106664">MNDHRIIKPKIDKSQYEYFQLNNKLDVVLIYDKDTDVSAAALSVGIGYNNDPEEYQGLAHFLEHMLFMGTKKYPQENYYHKKIAEWGGLANAHTMENNTTYYFQVLNEYFDDCIDLFAQFFIEPLFLEDSVNREINAVNSEYDKNITHEYVRIFGVLKELVVNNHPFYNFGIGNKETLNKPNIRNALLEFYDKYYSSNIMKLVILTNKKVKNNIIDIFSQVKNKNVKITHQIILPYENSHLIKLVPIQNSDELIIFWQIPITSKKYKPLKYISYLLGHEGQGSLYYFLKNNGLCTSLMPGIQYEDNTFQLYGINIELTEEGLKHIPFIIDCVYKYKETITISKDIYQELKITSKIQFDYSITGEKIDYVSSLAMNLLKYKPKDVICGPGLLPEYNQKFNDHLSNTLKYIKKSNEIIMIISKAYEKTTNKTEKWYGVKYMNETNPKTLGNEFIKTSLNYSPELPEKNIFIPKEKDLKMINPKGLQIKKYPLELKPNLYYMFSSSFEIPKIFCNLILYNDNFYKNAKDNLLLSLYLGIIQERLTYKLYNANVVGTGYNALMNSNCININFFGYIGGIDKIIDLFIDAFLNIEITEQEFNLEKYELDRNLKNFIYNQPFLIANDYFKEKLYLINHTNDELITMLNKITFKEINKPKSFKWDVKTFVYGNIDQHIVNEFNQKCEIFNSEIKTKRVSKIYKLQDGEQHTYIKKSLNPEEKNNLIYLFCEIGNVIKKTSHDWDITILCTHLIELILREKFFTELRTVEQTGYIVKTNVRYYEANKGDVIGIVFMIQSHIYPNILRKKIKKFIEKQYNGLKDESNEYIDQLKKTLKTSIEVKFDSPYEEYDFMSNEIISQEYIYDYKELVLKNIDKIDKQMLLDFYDKYLIDKKTRKIRILEMYKHDL</sequence>
<comment type="similarity">
    <text evidence="2 8">Belongs to the peptidase M16 family.</text>
</comment>
<dbReference type="GO" id="GO:0004222">
    <property type="term" value="F:metalloendopeptidase activity"/>
    <property type="evidence" value="ECO:0007669"/>
    <property type="project" value="InterPro"/>
</dbReference>
<evidence type="ECO:0000256" key="1">
    <source>
        <dbReference type="ARBA" id="ARBA00001947"/>
    </source>
</evidence>
<dbReference type="InterPro" id="IPR007863">
    <property type="entry name" value="Peptidase_M16_C"/>
</dbReference>
<protein>
    <submittedName>
        <fullName evidence="13">Zn-dependent peptidase</fullName>
    </submittedName>
</protein>
<dbReference type="InterPro" id="IPR050626">
    <property type="entry name" value="Peptidase_M16"/>
</dbReference>
<evidence type="ECO:0000256" key="7">
    <source>
        <dbReference type="ARBA" id="ARBA00023049"/>
    </source>
</evidence>
<evidence type="ECO:0000259" key="10">
    <source>
        <dbReference type="Pfam" id="PF05193"/>
    </source>
</evidence>
<evidence type="ECO:0000256" key="8">
    <source>
        <dbReference type="RuleBase" id="RU004447"/>
    </source>
</evidence>
<evidence type="ECO:0000256" key="3">
    <source>
        <dbReference type="ARBA" id="ARBA00022670"/>
    </source>
</evidence>
<dbReference type="FunFam" id="3.30.830.10:FF:000012">
    <property type="entry name" value="Protease 3"/>
    <property type="match status" value="1"/>
</dbReference>
<keyword evidence="7" id="KW-0482">Metalloprotease</keyword>
<feature type="domain" description="Peptidase M16 N-terminal" evidence="9">
    <location>
        <begin position="27"/>
        <end position="147"/>
    </location>
</feature>
<dbReference type="Pfam" id="PF22456">
    <property type="entry name" value="PqqF-like_C_4"/>
    <property type="match status" value="1"/>
</dbReference>
<proteinExistence type="inferred from homology"/>
<dbReference type="InterPro" id="IPR011765">
    <property type="entry name" value="Pept_M16_N"/>
</dbReference>
<feature type="domain" description="Coenzyme PQQ synthesis protein F-like C-terminal lobe" evidence="12">
    <location>
        <begin position="746"/>
        <end position="835"/>
    </location>
</feature>
<dbReference type="PROSITE" id="PS00143">
    <property type="entry name" value="INSULINASE"/>
    <property type="match status" value="1"/>
</dbReference>
<feature type="domain" description="Peptidase M16 C-terminal" evidence="10">
    <location>
        <begin position="184"/>
        <end position="335"/>
    </location>
</feature>
<dbReference type="Gene3D" id="3.30.830.10">
    <property type="entry name" value="Metalloenzyme, LuxS/M16 peptidase-like"/>
    <property type="match status" value="4"/>
</dbReference>
<keyword evidence="3" id="KW-0645">Protease</keyword>
<dbReference type="EMBL" id="KY684086">
    <property type="protein sequence ID" value="ARF09651.1"/>
    <property type="molecule type" value="Genomic_DNA"/>
</dbReference>